<keyword evidence="1" id="KW-1133">Transmembrane helix</keyword>
<organism evidence="2 3">
    <name type="scientific">Fusibacillus kribbianus</name>
    <dbReference type="NCBI Taxonomy" id="3044208"/>
    <lineage>
        <taxon>Bacteria</taxon>
        <taxon>Bacillati</taxon>
        <taxon>Bacillota</taxon>
        <taxon>Clostridia</taxon>
        <taxon>Lachnospirales</taxon>
        <taxon>Lachnospiraceae</taxon>
        <taxon>Fusibacillus</taxon>
    </lineage>
</organism>
<dbReference type="Pfam" id="PF12650">
    <property type="entry name" value="DUF3784"/>
    <property type="match status" value="1"/>
</dbReference>
<keyword evidence="1" id="KW-0472">Membrane</keyword>
<evidence type="ECO:0000313" key="3">
    <source>
        <dbReference type="Proteomes" id="UP001300383"/>
    </source>
</evidence>
<reference evidence="2 3" key="1">
    <citation type="submission" date="2023-05" db="EMBL/GenBank/DDBJ databases">
        <title>[ruminococcus] sp. nov., isolated from a pig farm feces dump.</title>
        <authorList>
            <person name="Chang Y.-H."/>
        </authorList>
    </citation>
    <scope>NUCLEOTIDE SEQUENCE [LARGE SCALE GENOMIC DNA]</scope>
    <source>
        <strain evidence="2 3">YH-rum2234</strain>
    </source>
</reference>
<feature type="transmembrane region" description="Helical" evidence="1">
    <location>
        <begin position="53"/>
        <end position="71"/>
    </location>
</feature>
<feature type="transmembrane region" description="Helical" evidence="1">
    <location>
        <begin position="77"/>
        <end position="96"/>
    </location>
</feature>
<evidence type="ECO:0000313" key="2">
    <source>
        <dbReference type="EMBL" id="MDI9242024.1"/>
    </source>
</evidence>
<dbReference type="RefSeq" id="WP_283230528.1">
    <property type="nucleotide sequence ID" value="NZ_JASGBQ010000007.1"/>
</dbReference>
<dbReference type="EMBL" id="JASGBQ010000007">
    <property type="protein sequence ID" value="MDI9242024.1"/>
    <property type="molecule type" value="Genomic_DNA"/>
</dbReference>
<keyword evidence="3" id="KW-1185">Reference proteome</keyword>
<feature type="transmembrane region" description="Helical" evidence="1">
    <location>
        <begin position="6"/>
        <end position="22"/>
    </location>
</feature>
<sequence>MVVAIILGAIGALFLVLGYLLWKKERISLLHQYHYDKVSEEDKKAFCAVSGKGVTVMGAGSLISGVLVGITGSKWSMIAFLVGFLVGLGMLIYAGIRYNQ</sequence>
<accession>A0AAP4B950</accession>
<keyword evidence="1" id="KW-0812">Transmembrane</keyword>
<proteinExistence type="predicted"/>
<dbReference type="AlphaFoldDB" id="A0AAP4B950"/>
<comment type="caution">
    <text evidence="2">The sequence shown here is derived from an EMBL/GenBank/DDBJ whole genome shotgun (WGS) entry which is preliminary data.</text>
</comment>
<dbReference type="Proteomes" id="UP001300383">
    <property type="component" value="Unassembled WGS sequence"/>
</dbReference>
<name>A0AAP4B950_9FIRM</name>
<evidence type="ECO:0000256" key="1">
    <source>
        <dbReference type="SAM" id="Phobius"/>
    </source>
</evidence>
<dbReference type="InterPro" id="IPR017259">
    <property type="entry name" value="UCP037672"/>
</dbReference>
<gene>
    <name evidence="2" type="ORF">QJ036_05955</name>
</gene>
<protein>
    <submittedName>
        <fullName evidence="2">DUF3784 domain-containing protein</fullName>
    </submittedName>
</protein>